<dbReference type="EMBL" id="JADCSA010000004">
    <property type="protein sequence ID" value="MBE7324089.1"/>
    <property type="molecule type" value="Genomic_DNA"/>
</dbReference>
<comment type="caution">
    <text evidence="2">The sequence shown here is derived from an EMBL/GenBank/DDBJ whole genome shotgun (WGS) entry which is preliminary data.</text>
</comment>
<dbReference type="PANTHER" id="PTHR48050">
    <property type="entry name" value="STEROL 3-BETA-GLUCOSYLTRANSFERASE"/>
    <property type="match status" value="1"/>
</dbReference>
<evidence type="ECO:0000313" key="2">
    <source>
        <dbReference type="EMBL" id="MBE7324089.1"/>
    </source>
</evidence>
<keyword evidence="3" id="KW-1185">Reference proteome</keyword>
<feature type="domain" description="Erythromycin biosynthesis protein CIII-like C-terminal" evidence="1">
    <location>
        <begin position="273"/>
        <end position="377"/>
    </location>
</feature>
<name>A0ABR9RR92_9ACTN</name>
<gene>
    <name evidence="2" type="ORF">IEQ44_05445</name>
</gene>
<accession>A0ABR9RR92</accession>
<dbReference type="Proteomes" id="UP000756387">
    <property type="component" value="Unassembled WGS sequence"/>
</dbReference>
<sequence length="402" mass="42505">MGRFLFVVPPLTGHVNPTLPVAAELVRRGHEVAWTGLPGRTELLLPEGARFFSVGGEEWSGAVDERFDRRPDLRGAAAYKFLQEEVLIPMCQLMDAGVEAAVDAFGADVVVSDQQTWAGAVVGRRRGMTWATSATTSAELVDPLAGMPRIAEDTHSARVELQVALGVPREVAEAGDVRLSEHLVLAYTSQALVGDGLVDVTGDTRVEFVGPSTLGRPEHDDMAWDLVDPDLPLVLVSLGTLNADAGERFWQVAAEAFRGQPWQGLFVAPESMVPDAPPNVLVRERVPQLAVLQRASAVVSHGGHNTVCESLAAGLPLVVAPIRDDQPVIADQVVRAGAGVRVKFARVRAEQLREAISAALTDADLRAGARRMADELAGLGGAAAAADALIGLLEPVSATSTA</sequence>
<protein>
    <submittedName>
        <fullName evidence="2">Glycosyltransferase</fullName>
    </submittedName>
</protein>
<dbReference type="CDD" id="cd03784">
    <property type="entry name" value="GT1_Gtf-like"/>
    <property type="match status" value="1"/>
</dbReference>
<evidence type="ECO:0000259" key="1">
    <source>
        <dbReference type="Pfam" id="PF06722"/>
    </source>
</evidence>
<dbReference type="SUPFAM" id="SSF53756">
    <property type="entry name" value="UDP-Glycosyltransferase/glycogen phosphorylase"/>
    <property type="match status" value="1"/>
</dbReference>
<dbReference type="PANTHER" id="PTHR48050:SF13">
    <property type="entry name" value="STEROL 3-BETA-GLUCOSYLTRANSFERASE UGT80A2"/>
    <property type="match status" value="1"/>
</dbReference>
<reference evidence="2 3" key="1">
    <citation type="submission" date="2020-10" db="EMBL/GenBank/DDBJ databases">
        <title>Nocardioides sp. isolated from sludge.</title>
        <authorList>
            <person name="Zhang X."/>
        </authorList>
    </citation>
    <scope>NUCLEOTIDE SEQUENCE [LARGE SCALE GENOMIC DNA]</scope>
    <source>
        <strain evidence="2 3">Y6</strain>
    </source>
</reference>
<dbReference type="InterPro" id="IPR050426">
    <property type="entry name" value="Glycosyltransferase_28"/>
</dbReference>
<dbReference type="InterPro" id="IPR002213">
    <property type="entry name" value="UDP_glucos_trans"/>
</dbReference>
<dbReference type="RefSeq" id="WP_193637427.1">
    <property type="nucleotide sequence ID" value="NZ_JADCSA010000004.1"/>
</dbReference>
<organism evidence="2 3">
    <name type="scientific">Nocardioides malaquae</name>
    <dbReference type="NCBI Taxonomy" id="2773426"/>
    <lineage>
        <taxon>Bacteria</taxon>
        <taxon>Bacillati</taxon>
        <taxon>Actinomycetota</taxon>
        <taxon>Actinomycetes</taxon>
        <taxon>Propionibacteriales</taxon>
        <taxon>Nocardioidaceae</taxon>
        <taxon>Nocardioides</taxon>
    </lineage>
</organism>
<dbReference type="Gene3D" id="3.40.50.2000">
    <property type="entry name" value="Glycogen Phosphorylase B"/>
    <property type="match status" value="2"/>
</dbReference>
<proteinExistence type="predicted"/>
<dbReference type="InterPro" id="IPR010610">
    <property type="entry name" value="EryCIII-like_C"/>
</dbReference>
<dbReference type="Pfam" id="PF06722">
    <property type="entry name" value="EryCIII-like_C"/>
    <property type="match status" value="1"/>
</dbReference>
<evidence type="ECO:0000313" key="3">
    <source>
        <dbReference type="Proteomes" id="UP000756387"/>
    </source>
</evidence>